<dbReference type="RefSeq" id="XP_052123494.1">
    <property type="nucleotide sequence ID" value="XM_052267534.1"/>
</dbReference>
<accession>A0A6J1SVK4</accession>
<dbReference type="PANTHER" id="PTHR31400">
    <property type="entry name" value="GUANYLYL CYCLASE DOMAIN CONTAINING PROTEIN 1 GUCD1"/>
    <property type="match status" value="1"/>
</dbReference>
<dbReference type="GeneID" id="113210945"/>
<dbReference type="Proteomes" id="UP000504606">
    <property type="component" value="Unplaced"/>
</dbReference>
<dbReference type="Pfam" id="PF09778">
    <property type="entry name" value="Guanylate_cyc_2"/>
    <property type="match status" value="1"/>
</dbReference>
<evidence type="ECO:0000313" key="3">
    <source>
        <dbReference type="RefSeq" id="XP_052123494.1"/>
    </source>
</evidence>
<dbReference type="KEGG" id="foc:113210945"/>
<organism evidence="1 2">
    <name type="scientific">Frankliniella occidentalis</name>
    <name type="common">Western flower thrips</name>
    <name type="synonym">Euthrips occidentalis</name>
    <dbReference type="NCBI Taxonomy" id="133901"/>
    <lineage>
        <taxon>Eukaryota</taxon>
        <taxon>Metazoa</taxon>
        <taxon>Ecdysozoa</taxon>
        <taxon>Arthropoda</taxon>
        <taxon>Hexapoda</taxon>
        <taxon>Insecta</taxon>
        <taxon>Pterygota</taxon>
        <taxon>Neoptera</taxon>
        <taxon>Paraneoptera</taxon>
        <taxon>Thysanoptera</taxon>
        <taxon>Terebrantia</taxon>
        <taxon>Thripoidea</taxon>
        <taxon>Thripidae</taxon>
        <taxon>Frankliniella</taxon>
    </lineage>
</organism>
<evidence type="ECO:0000313" key="2">
    <source>
        <dbReference type="RefSeq" id="XP_026284933.1"/>
    </source>
</evidence>
<name>A0A6J1SVK4_FRAOC</name>
<dbReference type="RefSeq" id="XP_026284933.1">
    <property type="nucleotide sequence ID" value="XM_026429148.2"/>
</dbReference>
<reference evidence="2 3" key="1">
    <citation type="submission" date="2025-04" db="UniProtKB">
        <authorList>
            <consortium name="RefSeq"/>
        </authorList>
    </citation>
    <scope>IDENTIFICATION</scope>
    <source>
        <tissue evidence="2 3">Whole organism</tissue>
    </source>
</reference>
<dbReference type="OrthoDB" id="206796at2759"/>
<sequence>MSLVDGPRITADVSLPYVNIPLYHIQQKYNWDCGISCVLMVLPEEKRKDLLKNFTDVCADEGFFKSTWTIDLCYLLLRYNIPHKYCTITLGVHPDYVNQNFYDKILLKDEVRVNKKFEQAANRGMSIRKASLSDVDLQHHLSECGPIILLTNANLLHCQVCNSSRSFSDELKACLPWRTGNSSVKVPVEYHGHYIVLCGYNMSEQSYLYRNPTYKDKICSMTYDAMTEARKSHGTDEDAVLIFQRKWI</sequence>
<dbReference type="PANTHER" id="PTHR31400:SF1">
    <property type="entry name" value="PROTEIN GUCD1"/>
    <property type="match status" value="1"/>
</dbReference>
<dbReference type="InterPro" id="IPR018616">
    <property type="entry name" value="GUCD1"/>
</dbReference>
<dbReference type="AlphaFoldDB" id="A0A6J1SVK4"/>
<protein>
    <submittedName>
        <fullName evidence="2 3">Protein GUCD1</fullName>
    </submittedName>
</protein>
<proteinExistence type="predicted"/>
<evidence type="ECO:0000313" key="1">
    <source>
        <dbReference type="Proteomes" id="UP000504606"/>
    </source>
</evidence>
<keyword evidence="1" id="KW-1185">Reference proteome</keyword>
<gene>
    <name evidence="2 3" type="primary">LOC113210945</name>
</gene>